<protein>
    <submittedName>
        <fullName evidence="9">Penicillin-insensitive murein endopeptidase</fullName>
        <ecNumber evidence="9">3.4.-.-</ecNumber>
    </submittedName>
</protein>
<evidence type="ECO:0000256" key="6">
    <source>
        <dbReference type="ARBA" id="ARBA00022833"/>
    </source>
</evidence>
<evidence type="ECO:0000256" key="2">
    <source>
        <dbReference type="ARBA" id="ARBA00022723"/>
    </source>
</evidence>
<accession>A0ABV7LH30</accession>
<comment type="caution">
    <text evidence="9">The sequence shown here is derived from an EMBL/GenBank/DDBJ whole genome shotgun (WGS) entry which is preliminary data.</text>
</comment>
<keyword evidence="4" id="KW-0574">Periplasm</keyword>
<dbReference type="PIRSF" id="PIRSF018455">
    <property type="entry name" value="MepA"/>
    <property type="match status" value="1"/>
</dbReference>
<evidence type="ECO:0000256" key="1">
    <source>
        <dbReference type="ARBA" id="ARBA00022670"/>
    </source>
</evidence>
<dbReference type="InterPro" id="IPR009045">
    <property type="entry name" value="Zn_M74/Hedgehog-like"/>
</dbReference>
<proteinExistence type="predicted"/>
<dbReference type="EMBL" id="JBHRUV010000077">
    <property type="protein sequence ID" value="MFC3267097.1"/>
    <property type="molecule type" value="Genomic_DNA"/>
</dbReference>
<keyword evidence="2" id="KW-0479">Metal-binding</keyword>
<feature type="chain" id="PRO_5046279901" evidence="8">
    <location>
        <begin position="24"/>
        <end position="310"/>
    </location>
</feature>
<dbReference type="Pfam" id="PF03411">
    <property type="entry name" value="Peptidase_M74"/>
    <property type="match status" value="1"/>
</dbReference>
<evidence type="ECO:0000256" key="8">
    <source>
        <dbReference type="SAM" id="SignalP"/>
    </source>
</evidence>
<evidence type="ECO:0000256" key="7">
    <source>
        <dbReference type="ARBA" id="ARBA00023049"/>
    </source>
</evidence>
<keyword evidence="1" id="KW-0645">Protease</keyword>
<sequence>MKKQLLCLALAGAALLAAPQGRAPASAQENARQEAARREAALRSLPPDAARRLFGQVRTPAPGPAAVHGFYSRGCYAGGVQMPPTGPTWQMMRLSRNRNWGTPRLARFLQRFSAKAAEVTGWKGLLIGDLSQPRGGPMLTGHASHQLGIEADIWLRPMTGRIYSAAEREEIPSLNLVRADRLDVDPATYTPAHFALLKLAASEPEVERVFVNPAIKRALCRDAGADRAWLRKIRPTWGHNYHFHVRLDCGGAPTCRPQQPPSPGDGCGAELDWWFSPEVLHPKPRPPRKPPRPLTLADLPPACKAVLEAR</sequence>
<dbReference type="InterPro" id="IPR005073">
    <property type="entry name" value="Peptidase_M74"/>
</dbReference>
<name>A0ABV7LH30_9HYPH</name>
<evidence type="ECO:0000256" key="5">
    <source>
        <dbReference type="ARBA" id="ARBA00022801"/>
    </source>
</evidence>
<evidence type="ECO:0000256" key="3">
    <source>
        <dbReference type="ARBA" id="ARBA00022729"/>
    </source>
</evidence>
<dbReference type="GO" id="GO:0016787">
    <property type="term" value="F:hydrolase activity"/>
    <property type="evidence" value="ECO:0007669"/>
    <property type="project" value="UniProtKB-KW"/>
</dbReference>
<reference evidence="10" key="1">
    <citation type="journal article" date="2019" name="Int. J. Syst. Evol. Microbiol.">
        <title>The Global Catalogue of Microorganisms (GCM) 10K type strain sequencing project: providing services to taxonomists for standard genome sequencing and annotation.</title>
        <authorList>
            <consortium name="The Broad Institute Genomics Platform"/>
            <consortium name="The Broad Institute Genome Sequencing Center for Infectious Disease"/>
            <person name="Wu L."/>
            <person name="Ma J."/>
        </authorList>
    </citation>
    <scope>NUCLEOTIDE SEQUENCE [LARGE SCALE GENOMIC DNA]</scope>
    <source>
        <strain evidence="10">CCM 7941</strain>
    </source>
</reference>
<keyword evidence="6" id="KW-0862">Zinc</keyword>
<dbReference type="Proteomes" id="UP001595536">
    <property type="component" value="Unassembled WGS sequence"/>
</dbReference>
<dbReference type="Gene3D" id="3.30.1380.10">
    <property type="match status" value="1"/>
</dbReference>
<dbReference type="SUPFAM" id="SSF55166">
    <property type="entry name" value="Hedgehog/DD-peptidase"/>
    <property type="match status" value="1"/>
</dbReference>
<keyword evidence="5 9" id="KW-0378">Hydrolase</keyword>
<keyword evidence="10" id="KW-1185">Reference proteome</keyword>
<dbReference type="NCBIfam" id="NF006947">
    <property type="entry name" value="PRK09429.1"/>
    <property type="match status" value="1"/>
</dbReference>
<evidence type="ECO:0000313" key="9">
    <source>
        <dbReference type="EMBL" id="MFC3267097.1"/>
    </source>
</evidence>
<dbReference type="RefSeq" id="WP_376829220.1">
    <property type="nucleotide sequence ID" value="NZ_JBHLWR010000006.1"/>
</dbReference>
<feature type="signal peptide" evidence="8">
    <location>
        <begin position="1"/>
        <end position="23"/>
    </location>
</feature>
<organism evidence="9 10">
    <name type="scientific">Camelimonas abortus</name>
    <dbReference type="NCBI Taxonomy" id="1017184"/>
    <lineage>
        <taxon>Bacteria</taxon>
        <taxon>Pseudomonadati</taxon>
        <taxon>Pseudomonadota</taxon>
        <taxon>Alphaproteobacteria</taxon>
        <taxon>Hyphomicrobiales</taxon>
        <taxon>Chelatococcaceae</taxon>
        <taxon>Camelimonas</taxon>
    </lineage>
</organism>
<gene>
    <name evidence="9" type="primary">mepA</name>
    <name evidence="9" type="ORF">ACFOEX_12150</name>
</gene>
<dbReference type="EC" id="3.4.-.-" evidence="9"/>
<evidence type="ECO:0000256" key="4">
    <source>
        <dbReference type="ARBA" id="ARBA00022764"/>
    </source>
</evidence>
<evidence type="ECO:0000313" key="10">
    <source>
        <dbReference type="Proteomes" id="UP001595536"/>
    </source>
</evidence>
<keyword evidence="7" id="KW-0482">Metalloprotease</keyword>
<keyword evidence="3 8" id="KW-0732">Signal</keyword>